<keyword evidence="2" id="KW-1133">Transmembrane helix</keyword>
<protein>
    <submittedName>
        <fullName evidence="3">Uncharacterized protein</fullName>
    </submittedName>
</protein>
<dbReference type="AlphaFoldDB" id="A0AAV5MAG7"/>
<sequence>MKLSPSGSAPPPLTPPAPSGTLNVRLSTPSSLPMTKRFTLLPGVVWAFSPLSLLMALLGFLTFVTRSIPQSFMKALNLIRRWSAWDGTSKTPSTWPRSSWTVPRSSC</sequence>
<feature type="region of interest" description="Disordered" evidence="1">
    <location>
        <begin position="87"/>
        <end position="107"/>
    </location>
</feature>
<keyword evidence="2" id="KW-0472">Membrane</keyword>
<comment type="caution">
    <text evidence="3">The sequence shown here is derived from an EMBL/GenBank/DDBJ whole genome shotgun (WGS) entry which is preliminary data.</text>
</comment>
<evidence type="ECO:0000256" key="2">
    <source>
        <dbReference type="SAM" id="Phobius"/>
    </source>
</evidence>
<dbReference type="EMBL" id="BPVZ01000217">
    <property type="protein sequence ID" value="GKV46853.1"/>
    <property type="molecule type" value="Genomic_DNA"/>
</dbReference>
<feature type="compositionally biased region" description="Pro residues" evidence="1">
    <location>
        <begin position="8"/>
        <end position="18"/>
    </location>
</feature>
<feature type="transmembrane region" description="Helical" evidence="2">
    <location>
        <begin position="43"/>
        <end position="64"/>
    </location>
</feature>
<name>A0AAV5MAG7_9ROSI</name>
<feature type="region of interest" description="Disordered" evidence="1">
    <location>
        <begin position="1"/>
        <end position="24"/>
    </location>
</feature>
<reference evidence="3 4" key="1">
    <citation type="journal article" date="2021" name="Commun. Biol.">
        <title>The genome of Shorea leprosula (Dipterocarpaceae) highlights the ecological relevance of drought in aseasonal tropical rainforests.</title>
        <authorList>
            <person name="Ng K.K.S."/>
            <person name="Kobayashi M.J."/>
            <person name="Fawcett J.A."/>
            <person name="Hatakeyama M."/>
            <person name="Paape T."/>
            <person name="Ng C.H."/>
            <person name="Ang C.C."/>
            <person name="Tnah L.H."/>
            <person name="Lee C.T."/>
            <person name="Nishiyama T."/>
            <person name="Sese J."/>
            <person name="O'Brien M.J."/>
            <person name="Copetti D."/>
            <person name="Mohd Noor M.I."/>
            <person name="Ong R.C."/>
            <person name="Putra M."/>
            <person name="Sireger I.Z."/>
            <person name="Indrioko S."/>
            <person name="Kosugi Y."/>
            <person name="Izuno A."/>
            <person name="Isagi Y."/>
            <person name="Lee S.L."/>
            <person name="Shimizu K.K."/>
        </authorList>
    </citation>
    <scope>NUCLEOTIDE SEQUENCE [LARGE SCALE GENOMIC DNA]</scope>
    <source>
        <strain evidence="3">214</strain>
    </source>
</reference>
<dbReference type="Proteomes" id="UP001054252">
    <property type="component" value="Unassembled WGS sequence"/>
</dbReference>
<gene>
    <name evidence="3" type="ORF">SLEP1_g53814</name>
</gene>
<keyword evidence="2" id="KW-0812">Transmembrane</keyword>
<evidence type="ECO:0000313" key="4">
    <source>
        <dbReference type="Proteomes" id="UP001054252"/>
    </source>
</evidence>
<evidence type="ECO:0000313" key="3">
    <source>
        <dbReference type="EMBL" id="GKV46853.1"/>
    </source>
</evidence>
<evidence type="ECO:0000256" key="1">
    <source>
        <dbReference type="SAM" id="MobiDB-lite"/>
    </source>
</evidence>
<organism evidence="3 4">
    <name type="scientific">Rubroshorea leprosula</name>
    <dbReference type="NCBI Taxonomy" id="152421"/>
    <lineage>
        <taxon>Eukaryota</taxon>
        <taxon>Viridiplantae</taxon>
        <taxon>Streptophyta</taxon>
        <taxon>Embryophyta</taxon>
        <taxon>Tracheophyta</taxon>
        <taxon>Spermatophyta</taxon>
        <taxon>Magnoliopsida</taxon>
        <taxon>eudicotyledons</taxon>
        <taxon>Gunneridae</taxon>
        <taxon>Pentapetalae</taxon>
        <taxon>rosids</taxon>
        <taxon>malvids</taxon>
        <taxon>Malvales</taxon>
        <taxon>Dipterocarpaceae</taxon>
        <taxon>Rubroshorea</taxon>
    </lineage>
</organism>
<accession>A0AAV5MAG7</accession>
<proteinExistence type="predicted"/>
<keyword evidence="4" id="KW-1185">Reference proteome</keyword>